<dbReference type="PANTHER" id="PTHR33570:SF2">
    <property type="entry name" value="CARBOXYMUCONOLACTONE DECARBOXYLASE-LIKE DOMAIN-CONTAINING PROTEIN"/>
    <property type="match status" value="1"/>
</dbReference>
<proteinExistence type="predicted"/>
<comment type="caution">
    <text evidence="2">The sequence shown here is derived from an EMBL/GenBank/DDBJ whole genome shotgun (WGS) entry which is preliminary data.</text>
</comment>
<organism evidence="2">
    <name type="scientific">Actinoplanes campanulatus</name>
    <dbReference type="NCBI Taxonomy" id="113559"/>
    <lineage>
        <taxon>Bacteria</taxon>
        <taxon>Bacillati</taxon>
        <taxon>Actinomycetota</taxon>
        <taxon>Actinomycetes</taxon>
        <taxon>Micromonosporales</taxon>
        <taxon>Micromonosporaceae</taxon>
        <taxon>Actinoplanes</taxon>
    </lineage>
</organism>
<evidence type="ECO:0000313" key="2">
    <source>
        <dbReference type="EMBL" id="GID51314.1"/>
    </source>
</evidence>
<dbReference type="EMBL" id="BOMF01000176">
    <property type="protein sequence ID" value="GID51314.1"/>
    <property type="molecule type" value="Genomic_DNA"/>
</dbReference>
<protein>
    <recommendedName>
        <fullName evidence="1">Carboxymuconolactone decarboxylase-like domain-containing protein</fullName>
    </recommendedName>
</protein>
<reference evidence="2" key="1">
    <citation type="submission" date="2021-01" db="EMBL/GenBank/DDBJ databases">
        <title>Whole genome shotgun sequence of Actinoplanes capillaceus NBRC 16408.</title>
        <authorList>
            <person name="Komaki H."/>
            <person name="Tamura T."/>
        </authorList>
    </citation>
    <scope>NUCLEOTIDE SEQUENCE [LARGE SCALE GENOMIC DNA]</scope>
    <source>
        <strain evidence="2">NBRC 16408</strain>
    </source>
</reference>
<gene>
    <name evidence="2" type="ORF">Aca07nite_85890</name>
</gene>
<feature type="domain" description="Carboxymuconolactone decarboxylase-like" evidence="1">
    <location>
        <begin position="141"/>
        <end position="213"/>
    </location>
</feature>
<sequence>MTRLAGAAALAALDTVFARLAVGAGHNLWGLTHLTMREKAFVCLTADLCHPHLGTPLAMHVGMALSHGVEPEDVRELYRHLAPYTGYPVLVSAFERLAELGLPAARDGGPVAPAPPTGPLARLVHDLESVDRGLAVFTEDQFAQRWSRPGLSVRERAIACLVVDVFYQTLGPSLRLHAGLARAAGATDETLRDLICGVAEFGMPRAWAAAEALFGPPAGAGLSPGGSRSATG</sequence>
<evidence type="ECO:0000259" key="1">
    <source>
        <dbReference type="Pfam" id="PF02627"/>
    </source>
</evidence>
<dbReference type="InterPro" id="IPR052512">
    <property type="entry name" value="4CMD/NDH-1_regulator"/>
</dbReference>
<dbReference type="InterPro" id="IPR003779">
    <property type="entry name" value="CMD-like"/>
</dbReference>
<accession>A0ABQ3WYN0</accession>
<dbReference type="Gene3D" id="1.20.1290.10">
    <property type="entry name" value="AhpD-like"/>
    <property type="match status" value="2"/>
</dbReference>
<dbReference type="PANTHER" id="PTHR33570">
    <property type="entry name" value="4-CARBOXYMUCONOLACTONE DECARBOXYLASE FAMILY PROTEIN"/>
    <property type="match status" value="1"/>
</dbReference>
<dbReference type="SUPFAM" id="SSF69118">
    <property type="entry name" value="AhpD-like"/>
    <property type="match status" value="1"/>
</dbReference>
<dbReference type="InterPro" id="IPR029032">
    <property type="entry name" value="AhpD-like"/>
</dbReference>
<dbReference type="Pfam" id="PF02627">
    <property type="entry name" value="CMD"/>
    <property type="match status" value="2"/>
</dbReference>
<name>A0ABQ3WYN0_9ACTN</name>
<dbReference type="RefSeq" id="WP_204301278.1">
    <property type="nucleotide sequence ID" value="NZ_BAAAGQ010000050.1"/>
</dbReference>
<feature type="domain" description="Carboxymuconolactone decarboxylase-like" evidence="1">
    <location>
        <begin position="27"/>
        <end position="97"/>
    </location>
</feature>